<name>A0AC35FCU7_9BILA</name>
<reference evidence="2" key="1">
    <citation type="submission" date="2022-11" db="UniProtKB">
        <authorList>
            <consortium name="WormBaseParasite"/>
        </authorList>
    </citation>
    <scope>IDENTIFICATION</scope>
</reference>
<organism evidence="1 2">
    <name type="scientific">Panagrolaimus sp. PS1159</name>
    <dbReference type="NCBI Taxonomy" id="55785"/>
    <lineage>
        <taxon>Eukaryota</taxon>
        <taxon>Metazoa</taxon>
        <taxon>Ecdysozoa</taxon>
        <taxon>Nematoda</taxon>
        <taxon>Chromadorea</taxon>
        <taxon>Rhabditida</taxon>
        <taxon>Tylenchina</taxon>
        <taxon>Panagrolaimomorpha</taxon>
        <taxon>Panagrolaimoidea</taxon>
        <taxon>Panagrolaimidae</taxon>
        <taxon>Panagrolaimus</taxon>
    </lineage>
</organism>
<accession>A0AC35FCU7</accession>
<dbReference type="Proteomes" id="UP000887580">
    <property type="component" value="Unplaced"/>
</dbReference>
<dbReference type="WBParaSite" id="PS1159_v2.g16167.t1">
    <property type="protein sequence ID" value="PS1159_v2.g16167.t1"/>
    <property type="gene ID" value="PS1159_v2.g16167"/>
</dbReference>
<proteinExistence type="predicted"/>
<protein>
    <submittedName>
        <fullName evidence="2">C2H2-type domain-containing protein</fullName>
    </submittedName>
</protein>
<sequence>MPYRSELKRPDLKGQFPCSVCGKIFCHSSSLSRHRMQAHFKSYLCMQCNQEISSNETLRSHMMRTHQIARMFMCRCCNWAFPDKTSLHLHTTSLSKTGKPGDVAVLARSFAEGDDPLDFHNTPSSSPPDQRDSVSPGEREMPPPTANNLLSNVPPALQIAALTNPILQNSANLQALIKHYNVLKLAQEQQNNIRATEGMNRLPSDLIAQWMSNNPYSQINRDSITPNPNSSINDEIISRKRASASPGIMDATPMKIIKSDPEIPEPSASPPSVQVLPSNGSKLESIFTPKSVFTPPKFDSNNNSGESRKNKRKSRKPQQLPPSEALNLSSSTPPPTTTTTIIETPIIHTDFDEKKNSESECGMSEQNQLSPAVSDSHTSGSGNDSIETKDDKSKVFKEKLRDIDSCVSRIIDVGQNSELNPVIFDLLNKIKGYCQST</sequence>
<evidence type="ECO:0000313" key="1">
    <source>
        <dbReference type="Proteomes" id="UP000887580"/>
    </source>
</evidence>
<evidence type="ECO:0000313" key="2">
    <source>
        <dbReference type="WBParaSite" id="PS1159_v2.g16167.t1"/>
    </source>
</evidence>